<dbReference type="EMBL" id="BSER01000011">
    <property type="protein sequence ID" value="GLJ96446.1"/>
    <property type="molecule type" value="Genomic_DNA"/>
</dbReference>
<keyword evidence="1" id="KW-0732">Signal</keyword>
<dbReference type="InterPro" id="IPR059026">
    <property type="entry name" value="LpqB_N"/>
</dbReference>
<gene>
    <name evidence="4" type="primary">lpqB</name>
    <name evidence="4" type="ORF">GCM10017591_25090</name>
</gene>
<feature type="domain" description="Lipoprotein LpqB N-terminal" evidence="3">
    <location>
        <begin position="53"/>
        <end position="173"/>
    </location>
</feature>
<keyword evidence="4" id="KW-0449">Lipoprotein</keyword>
<evidence type="ECO:0000313" key="4">
    <source>
        <dbReference type="EMBL" id="GLJ96446.1"/>
    </source>
</evidence>
<feature type="chain" id="PRO_5040866974" evidence="1">
    <location>
        <begin position="35"/>
        <end position="562"/>
    </location>
</feature>
<evidence type="ECO:0000259" key="2">
    <source>
        <dbReference type="Pfam" id="PF10647"/>
    </source>
</evidence>
<dbReference type="Pfam" id="PF25976">
    <property type="entry name" value="LpqB_N"/>
    <property type="match status" value="1"/>
</dbReference>
<organism evidence="4 5">
    <name type="scientific">Microbacterium dextranolyticum</name>
    <dbReference type="NCBI Taxonomy" id="36806"/>
    <lineage>
        <taxon>Bacteria</taxon>
        <taxon>Bacillati</taxon>
        <taxon>Actinomycetota</taxon>
        <taxon>Actinomycetes</taxon>
        <taxon>Micrococcales</taxon>
        <taxon>Microbacteriaceae</taxon>
        <taxon>Microbacterium</taxon>
    </lineage>
</organism>
<dbReference type="InterPro" id="IPR018910">
    <property type="entry name" value="LpqB_C"/>
</dbReference>
<feature type="signal peptide" evidence="1">
    <location>
        <begin position="1"/>
        <end position="34"/>
    </location>
</feature>
<reference evidence="4" key="2">
    <citation type="submission" date="2023-01" db="EMBL/GenBank/DDBJ databases">
        <authorList>
            <person name="Sun Q."/>
            <person name="Evtushenko L."/>
        </authorList>
    </citation>
    <scope>NUCLEOTIDE SEQUENCE</scope>
    <source>
        <strain evidence="4">VKM Ac-1940</strain>
    </source>
</reference>
<name>A0A9W6HPC7_9MICO</name>
<dbReference type="Proteomes" id="UP001142291">
    <property type="component" value="Unassembled WGS sequence"/>
</dbReference>
<dbReference type="PROSITE" id="PS51257">
    <property type="entry name" value="PROKAR_LIPOPROTEIN"/>
    <property type="match status" value="1"/>
</dbReference>
<comment type="caution">
    <text evidence="4">The sequence shown here is derived from an EMBL/GenBank/DDBJ whole genome shotgun (WGS) entry which is preliminary data.</text>
</comment>
<dbReference type="RefSeq" id="WP_204964285.1">
    <property type="nucleotide sequence ID" value="NZ_BAAAUR010000015.1"/>
</dbReference>
<keyword evidence="5" id="KW-1185">Reference proteome</keyword>
<sequence length="562" mass="58883">MRGLRRLGALGAAALLAVLLAACGGLPTSGPVNAGQPVPDDDTGGNVIFLPDGPSKDATPQQIVEGFIAAGSGPKDNWGTAKEFLAPSFRGQWNPRAGVTVYRTGDRTLQQIATNSFSVTVTPTATVDASGELSTWDEGGDVSLPFVLAQQADGQWRITQAPDGIVLDRNRFDVVYNNYALQFFDPTWTYLVPDERWFPRLYAATNIAETLVNGGPSAWLAQSVKTAFVDGARLAQAAVPVGSDKVASVTLEDGARALEPDVRDRMQTQLEESLKPVGIDEVDMIVGSQTLPAQSVPVRQTRIYSRPLVQTADAFGFFSGASIERIPGLSDAIPPLGATDIEVDADRTTATLRDGTGTVRRVDDSGTVTTVDTRAGLIAPTIDPLGYIWTVPESSPAAVIAHGPDTGQVAITGAWPGASQIVAQQVSRDGTRLAAVVRDGSSYALWVAGILRDRSNTPTGLGEHKVLAVLSGTGRALTWLDASTIAVISEATGDFSLLTQSVGGFGTPQRTPPGITAVAGSTQAGDVELRDGSGELFGQRGANWQSLASGIRVLAVQQGSPR</sequence>
<dbReference type="Pfam" id="PF10647">
    <property type="entry name" value="Gmad1"/>
    <property type="match status" value="1"/>
</dbReference>
<proteinExistence type="predicted"/>
<dbReference type="AlphaFoldDB" id="A0A9W6HPC7"/>
<protein>
    <submittedName>
        <fullName evidence="4">Lipoprotein LpqB</fullName>
    </submittedName>
</protein>
<evidence type="ECO:0000259" key="3">
    <source>
        <dbReference type="Pfam" id="PF25976"/>
    </source>
</evidence>
<evidence type="ECO:0000256" key="1">
    <source>
        <dbReference type="SAM" id="SignalP"/>
    </source>
</evidence>
<evidence type="ECO:0000313" key="5">
    <source>
        <dbReference type="Proteomes" id="UP001142291"/>
    </source>
</evidence>
<reference evidence="4" key="1">
    <citation type="journal article" date="2014" name="Int. J. Syst. Evol. Microbiol.">
        <title>Complete genome sequence of Corynebacterium casei LMG S-19264T (=DSM 44701T), isolated from a smear-ripened cheese.</title>
        <authorList>
            <consortium name="US DOE Joint Genome Institute (JGI-PGF)"/>
            <person name="Walter F."/>
            <person name="Albersmeier A."/>
            <person name="Kalinowski J."/>
            <person name="Ruckert C."/>
        </authorList>
    </citation>
    <scope>NUCLEOTIDE SEQUENCE</scope>
    <source>
        <strain evidence="4">VKM Ac-1940</strain>
    </source>
</reference>
<accession>A0A9W6HPC7</accession>
<feature type="domain" description="Lipoprotein LpqB C-terminal" evidence="2">
    <location>
        <begin position="321"/>
        <end position="550"/>
    </location>
</feature>